<accession>A0A3D9JPI4</accession>
<dbReference type="EMBL" id="QRDZ01000013">
    <property type="protein sequence ID" value="RED76033.1"/>
    <property type="molecule type" value="Genomic_DNA"/>
</dbReference>
<gene>
    <name evidence="2" type="ORF">DFP98_11393</name>
</gene>
<dbReference type="AlphaFoldDB" id="A0A3D9JPI4"/>
<dbReference type="Proteomes" id="UP000256977">
    <property type="component" value="Unassembled WGS sequence"/>
</dbReference>
<organism evidence="2 3">
    <name type="scientific">Cohnella phaseoli</name>
    <dbReference type="NCBI Taxonomy" id="456490"/>
    <lineage>
        <taxon>Bacteria</taxon>
        <taxon>Bacillati</taxon>
        <taxon>Bacillota</taxon>
        <taxon>Bacilli</taxon>
        <taxon>Bacillales</taxon>
        <taxon>Paenibacillaceae</taxon>
        <taxon>Cohnella</taxon>
    </lineage>
</organism>
<reference evidence="2 3" key="1">
    <citation type="submission" date="2018-07" db="EMBL/GenBank/DDBJ databases">
        <title>Genomic Encyclopedia of Type Strains, Phase III (KMG-III): the genomes of soil and plant-associated and newly described type strains.</title>
        <authorList>
            <person name="Whitman W."/>
        </authorList>
    </citation>
    <scope>NUCLEOTIDE SEQUENCE [LARGE SCALE GENOMIC DNA]</scope>
    <source>
        <strain evidence="2 3">CECT 7287</strain>
    </source>
</reference>
<feature type="signal peptide" evidence="1">
    <location>
        <begin position="1"/>
        <end position="20"/>
    </location>
</feature>
<feature type="chain" id="PRO_5017608429" evidence="1">
    <location>
        <begin position="21"/>
        <end position="289"/>
    </location>
</feature>
<comment type="caution">
    <text evidence="2">The sequence shown here is derived from an EMBL/GenBank/DDBJ whole genome shotgun (WGS) entry which is preliminary data.</text>
</comment>
<name>A0A3D9JPI4_9BACL</name>
<keyword evidence="3" id="KW-1185">Reference proteome</keyword>
<evidence type="ECO:0000313" key="2">
    <source>
        <dbReference type="EMBL" id="RED76033.1"/>
    </source>
</evidence>
<evidence type="ECO:0000313" key="3">
    <source>
        <dbReference type="Proteomes" id="UP000256977"/>
    </source>
</evidence>
<keyword evidence="1" id="KW-0732">Signal</keyword>
<dbReference type="OrthoDB" id="2674134at2"/>
<evidence type="ECO:0000256" key="1">
    <source>
        <dbReference type="SAM" id="SignalP"/>
    </source>
</evidence>
<protein>
    <submittedName>
        <fullName evidence="2">Uncharacterized protein</fullName>
    </submittedName>
</protein>
<dbReference type="RefSeq" id="WP_116061835.1">
    <property type="nucleotide sequence ID" value="NZ_QRDZ01000013.1"/>
</dbReference>
<sequence>MRKFIFILLLIAILPSCSSISDKQMSSNVSYSVEYGFYHESGKDSNQLVHKIEEYDEYSPTVFIKNNYPDKYTFRLYCMIDYKLYPLNNNNYIDISLASGEEKSFPISLSNKFQQGLHDVIIIIVRDPDNLLEEKQYVSPEFVYFSRRVSLLVSTDSVPDIKYTIVDVKNMDKKDRSSTPYITINKDDKFSDLISKISRNELSTLNLHYNTDGKETSAAIIAIQQKEQIQISESFIKYAGSGDIIVPINPSTLIPSNLIIGFVRNPFMIQNGDVFSSDVLFTNLTTITE</sequence>
<proteinExistence type="predicted"/>